<sequence length="229" mass="24409">MTTLRHIGFLLFDDLTQLDFTGPLQVLTRIPGAKVHLVARAAGPVRTDCGPFILADTSFQDCPQLDLICVPGGWGVDAAMEDAATLAFLRRQAEGAQFITSVCTGAFVLGAAGLLAGRKATTHWRYHSALSRFGAEPVRERVVRDGNLFTGGGVTAGIDFALTIVKELYGDGVAQAVQLGLEYDPHPPVDSGTPEKASALVLDAVESRFAPRWEAFLQVVDRVADTADA</sequence>
<dbReference type="SUPFAM" id="SSF52317">
    <property type="entry name" value="Class I glutamine amidotransferase-like"/>
    <property type="match status" value="1"/>
</dbReference>
<dbReference type="PANTHER" id="PTHR43130:SF2">
    <property type="entry name" value="DJ-1_PFPI DOMAIN-CONTAINING PROTEIN"/>
    <property type="match status" value="1"/>
</dbReference>
<dbReference type="Proteomes" id="UP000273675">
    <property type="component" value="Unassembled WGS sequence"/>
</dbReference>
<dbReference type="Gene3D" id="3.40.50.880">
    <property type="match status" value="1"/>
</dbReference>
<dbReference type="EMBL" id="RBIM01000004">
    <property type="protein sequence ID" value="RKQ96673.1"/>
    <property type="molecule type" value="Genomic_DNA"/>
</dbReference>
<name>A0A495D428_9PROT</name>
<dbReference type="RefSeq" id="WP_121211229.1">
    <property type="nucleotide sequence ID" value="NZ_RBIM01000004.1"/>
</dbReference>
<dbReference type="PANTHER" id="PTHR43130">
    <property type="entry name" value="ARAC-FAMILY TRANSCRIPTIONAL REGULATOR"/>
    <property type="match status" value="1"/>
</dbReference>
<reference evidence="2 3" key="1">
    <citation type="submission" date="2018-10" db="EMBL/GenBank/DDBJ databases">
        <title>Genomic Encyclopedia of Type Strains, Phase IV (KMG-IV): sequencing the most valuable type-strain genomes for metagenomic binning, comparative biology and taxonomic classification.</title>
        <authorList>
            <person name="Goeker M."/>
        </authorList>
    </citation>
    <scope>NUCLEOTIDE SEQUENCE [LARGE SCALE GENOMIC DNA]</scope>
    <source>
        <strain evidence="2 3">DSM 4734</strain>
    </source>
</reference>
<gene>
    <name evidence="2" type="ORF">C7435_2006</name>
</gene>
<evidence type="ECO:0000259" key="1">
    <source>
        <dbReference type="Pfam" id="PF01965"/>
    </source>
</evidence>
<dbReference type="OrthoDB" id="186587at2"/>
<dbReference type="GO" id="GO:0006355">
    <property type="term" value="P:regulation of DNA-templated transcription"/>
    <property type="evidence" value="ECO:0007669"/>
    <property type="project" value="TreeGrafter"/>
</dbReference>
<evidence type="ECO:0000313" key="3">
    <source>
        <dbReference type="Proteomes" id="UP000273675"/>
    </source>
</evidence>
<organism evidence="2 3">
    <name type="scientific">Maricaulis maris</name>
    <dbReference type="NCBI Taxonomy" id="74318"/>
    <lineage>
        <taxon>Bacteria</taxon>
        <taxon>Pseudomonadati</taxon>
        <taxon>Pseudomonadota</taxon>
        <taxon>Alphaproteobacteria</taxon>
        <taxon>Maricaulales</taxon>
        <taxon>Maricaulaceae</taxon>
        <taxon>Maricaulis</taxon>
    </lineage>
</organism>
<dbReference type="InterPro" id="IPR052158">
    <property type="entry name" value="INH-QAR"/>
</dbReference>
<dbReference type="Pfam" id="PF01965">
    <property type="entry name" value="DJ-1_PfpI"/>
    <property type="match status" value="1"/>
</dbReference>
<comment type="caution">
    <text evidence="2">The sequence shown here is derived from an EMBL/GenBank/DDBJ whole genome shotgun (WGS) entry which is preliminary data.</text>
</comment>
<evidence type="ECO:0000313" key="2">
    <source>
        <dbReference type="EMBL" id="RKQ96673.1"/>
    </source>
</evidence>
<dbReference type="AlphaFoldDB" id="A0A495D428"/>
<dbReference type="InterPro" id="IPR002818">
    <property type="entry name" value="DJ-1/PfpI"/>
</dbReference>
<dbReference type="InterPro" id="IPR029062">
    <property type="entry name" value="Class_I_gatase-like"/>
</dbReference>
<accession>A0A495D428</accession>
<dbReference type="CDD" id="cd03139">
    <property type="entry name" value="GATase1_PfpI_2"/>
    <property type="match status" value="1"/>
</dbReference>
<proteinExistence type="predicted"/>
<protein>
    <submittedName>
        <fullName evidence="2">Cyclohexyl-isocyanide hydratase</fullName>
    </submittedName>
</protein>
<feature type="domain" description="DJ-1/PfpI" evidence="1">
    <location>
        <begin position="7"/>
        <end position="167"/>
    </location>
</feature>